<protein>
    <submittedName>
        <fullName evidence="3 4">Uncharacterized protein</fullName>
    </submittedName>
</protein>
<dbReference type="AlphaFoldDB" id="A0A834RIQ8"/>
<feature type="region of interest" description="Disordered" evidence="1">
    <location>
        <begin position="1"/>
        <end position="41"/>
    </location>
</feature>
<keyword evidence="2" id="KW-1133">Transmembrane helix</keyword>
<evidence type="ECO:0000313" key="5">
    <source>
        <dbReference type="Proteomes" id="UP000070412"/>
    </source>
</evidence>
<dbReference type="EMBL" id="WVUK01000053">
    <property type="protein sequence ID" value="KAF7494378.1"/>
    <property type="molecule type" value="Genomic_DNA"/>
</dbReference>
<dbReference type="OrthoDB" id="6516870at2759"/>
<feature type="region of interest" description="Disordered" evidence="1">
    <location>
        <begin position="134"/>
        <end position="191"/>
    </location>
</feature>
<dbReference type="SUPFAM" id="SSF101447">
    <property type="entry name" value="Formin homology 2 domain (FH2 domain)"/>
    <property type="match status" value="1"/>
</dbReference>
<accession>A0A834RIQ8</accession>
<name>A0A834RIQ8_SARSC</name>
<feature type="transmembrane region" description="Helical" evidence="2">
    <location>
        <begin position="246"/>
        <end position="266"/>
    </location>
</feature>
<dbReference type="EnsemblMetazoa" id="SSS_7997s_mrna">
    <property type="protein sequence ID" value="KAF7494378.1"/>
    <property type="gene ID" value="SSS_7997"/>
</dbReference>
<keyword evidence="5" id="KW-1185">Reference proteome</keyword>
<reference evidence="5" key="1">
    <citation type="journal article" date="2020" name="PLoS Negl. Trop. Dis.">
        <title>High-quality nuclear genome for Sarcoptes scabiei-A critical resource for a neglected parasite.</title>
        <authorList>
            <person name="Korhonen P.K."/>
            <person name="Gasser R.B."/>
            <person name="Ma G."/>
            <person name="Wang T."/>
            <person name="Stroehlein A.J."/>
            <person name="Young N.D."/>
            <person name="Ang C.S."/>
            <person name="Fernando D.D."/>
            <person name="Lu H.C."/>
            <person name="Taylor S."/>
            <person name="Reynolds S.L."/>
            <person name="Mofiz E."/>
            <person name="Najaraj S.H."/>
            <person name="Gowda H."/>
            <person name="Madugundu A."/>
            <person name="Renuse S."/>
            <person name="Holt D."/>
            <person name="Pandey A."/>
            <person name="Papenfuss A.T."/>
            <person name="Fischer K."/>
        </authorList>
    </citation>
    <scope>NUCLEOTIDE SEQUENCE [LARGE SCALE GENOMIC DNA]</scope>
</reference>
<evidence type="ECO:0000313" key="4">
    <source>
        <dbReference type="EnsemblMetazoa" id="KAF7494378.1"/>
    </source>
</evidence>
<organism evidence="3">
    <name type="scientific">Sarcoptes scabiei</name>
    <name type="common">Itch mite</name>
    <name type="synonym">Acarus scabiei</name>
    <dbReference type="NCBI Taxonomy" id="52283"/>
    <lineage>
        <taxon>Eukaryota</taxon>
        <taxon>Metazoa</taxon>
        <taxon>Ecdysozoa</taxon>
        <taxon>Arthropoda</taxon>
        <taxon>Chelicerata</taxon>
        <taxon>Arachnida</taxon>
        <taxon>Acari</taxon>
        <taxon>Acariformes</taxon>
        <taxon>Sarcoptiformes</taxon>
        <taxon>Astigmata</taxon>
        <taxon>Psoroptidia</taxon>
        <taxon>Sarcoptoidea</taxon>
        <taxon>Sarcoptidae</taxon>
        <taxon>Sarcoptinae</taxon>
        <taxon>Sarcoptes</taxon>
    </lineage>
</organism>
<evidence type="ECO:0000256" key="1">
    <source>
        <dbReference type="SAM" id="MobiDB-lite"/>
    </source>
</evidence>
<reference evidence="4" key="3">
    <citation type="submission" date="2022-06" db="UniProtKB">
        <authorList>
            <consortium name="EnsemblMetazoa"/>
        </authorList>
    </citation>
    <scope>IDENTIFICATION</scope>
</reference>
<feature type="compositionally biased region" description="Basic and acidic residues" evidence="1">
    <location>
        <begin position="1"/>
        <end position="11"/>
    </location>
</feature>
<gene>
    <name evidence="3" type="ORF">SSS_7997</name>
</gene>
<dbReference type="Proteomes" id="UP000070412">
    <property type="component" value="Unassembled WGS sequence"/>
</dbReference>
<feature type="compositionally biased region" description="Low complexity" evidence="1">
    <location>
        <begin position="172"/>
        <end position="191"/>
    </location>
</feature>
<reference evidence="3" key="2">
    <citation type="submission" date="2020-01" db="EMBL/GenBank/DDBJ databases">
        <authorList>
            <person name="Korhonen P.K.K."/>
            <person name="Guangxu M.G."/>
            <person name="Wang T.W."/>
            <person name="Stroehlein A.J.S."/>
            <person name="Young N.D."/>
            <person name="Ang C.-S.A."/>
            <person name="Fernando D.W.F."/>
            <person name="Lu H.L."/>
            <person name="Taylor S.T."/>
            <person name="Ehtesham M.E.M."/>
            <person name="Najaraj S.H.N."/>
            <person name="Harsha G.H.G."/>
            <person name="Madugundu A.M."/>
            <person name="Renuse S.R."/>
            <person name="Holt D.H."/>
            <person name="Pandey A.P."/>
            <person name="Papenfuss A.P."/>
            <person name="Gasser R.B.G."/>
            <person name="Fischer K.F."/>
        </authorList>
    </citation>
    <scope>NUCLEOTIDE SEQUENCE</scope>
    <source>
        <strain evidence="3">SSS_KF_BRIS2020</strain>
    </source>
</reference>
<evidence type="ECO:0000256" key="2">
    <source>
        <dbReference type="SAM" id="Phobius"/>
    </source>
</evidence>
<sequence length="270" mass="28840">MKNDVDADPKDSPNPLPSSSSLPPPPPPPPPPSSSSLINSKNPIQLSVSFLQVPSTSSSSAIPGCDVGPEGSLSLIASTSSSSSSTKPLINNSTIEVSASNHNEKISGSGNDQSSSKAASVFSTVMMLKNHNKTQQELHNQQQQQLLEQQQQKPKLSGWSRLGLTKSSTQSSSRLTKTTPTITTSTPGTTLLSRSANIHPIQSTSAARISDLRKILNPEIEKEDSFKKFTESLENCDCFEFNLNNAAKLITVVVLLATFIMVIKALKGDR</sequence>
<keyword evidence="2" id="KW-0472">Membrane</keyword>
<keyword evidence="2" id="KW-0812">Transmembrane</keyword>
<evidence type="ECO:0000313" key="3">
    <source>
        <dbReference type="EMBL" id="KAF7494378.1"/>
    </source>
</evidence>
<feature type="compositionally biased region" description="Pro residues" evidence="1">
    <location>
        <begin position="12"/>
        <end position="33"/>
    </location>
</feature>
<proteinExistence type="predicted"/>
<feature type="compositionally biased region" description="Low complexity" evidence="1">
    <location>
        <begin position="135"/>
        <end position="152"/>
    </location>
</feature>